<sequence length="585" mass="64150">MLRGVAVTAVLVLFKSESGVAMEVQRMQKLPDSVDREWTFRKRDRWVSAKAVRRLTGEGTLANKQTNKQASKQAEMAKPTVASTNSQQKRAFFQKSRSEHPRNTDTRGSAGAFGGKQLLFTTCFSRVFGFFLFLLAASSYVFSSSSSFYFFLFLAFVWHFPDSIMPTTVQPSLSLLFMLGAGSVQRDSTFMGMSTFLSSADVWTGFNHFESSVGMTDESGDDENDESTTTVSNIQRSSLTTLLAFDHVFEYCDANAQPGYQAESNDTLTGWYNLRYRWPSWSPIPLGGRKWDPFSCTKTTVPGSGTEEEFDVHSCEANTQDDVFKFRASVADGFAKIQGHELEPSDVKIDVDLTWFNNPNMPASNPIESESNSHLGPSSLSCAQLCVSAHMFSKAKERSVTVEKEELVNGGTESRYTYLSGDGTRVLFDFDLAELNGASVNLQRFDSLPDSLPRKTEIEAERRRYKNWAGFTKAEWLLFCFDAVRPSSTPNVSWDPELRVVAPSTDADDGGCGSGSGCDTDGGSGDAASGTDGGSTDPPSSEEGEENEPEGNLRGPESSDGFRVRGVRGILGGALLVSLLLVLLF</sequence>
<evidence type="ECO:0000313" key="4">
    <source>
        <dbReference type="EMBL" id="CEM45518.1"/>
    </source>
</evidence>
<feature type="region of interest" description="Disordered" evidence="1">
    <location>
        <begin position="502"/>
        <end position="560"/>
    </location>
</feature>
<evidence type="ECO:0000256" key="1">
    <source>
        <dbReference type="SAM" id="MobiDB-lite"/>
    </source>
</evidence>
<keyword evidence="2" id="KW-1133">Transmembrane helix</keyword>
<dbReference type="VEuPathDB" id="CryptoDB:Cvel_7551"/>
<keyword evidence="3" id="KW-0732">Signal</keyword>
<feature type="chain" id="PRO_5005191628" evidence="3">
    <location>
        <begin position="22"/>
        <end position="585"/>
    </location>
</feature>
<reference evidence="4" key="1">
    <citation type="submission" date="2014-11" db="EMBL/GenBank/DDBJ databases">
        <authorList>
            <person name="Otto D Thomas"/>
            <person name="Naeem Raeece"/>
        </authorList>
    </citation>
    <scope>NUCLEOTIDE SEQUENCE</scope>
</reference>
<dbReference type="AlphaFoldDB" id="A0A0G4HMV3"/>
<feature type="signal peptide" evidence="3">
    <location>
        <begin position="1"/>
        <end position="21"/>
    </location>
</feature>
<feature type="compositionally biased region" description="Polar residues" evidence="1">
    <location>
        <begin position="62"/>
        <end position="72"/>
    </location>
</feature>
<keyword evidence="2" id="KW-0812">Transmembrane</keyword>
<evidence type="ECO:0000256" key="2">
    <source>
        <dbReference type="SAM" id="Phobius"/>
    </source>
</evidence>
<protein>
    <submittedName>
        <fullName evidence="4">Uncharacterized protein</fullName>
    </submittedName>
</protein>
<feature type="compositionally biased region" description="Acidic residues" evidence="1">
    <location>
        <begin position="540"/>
        <end position="549"/>
    </location>
</feature>
<evidence type="ECO:0000256" key="3">
    <source>
        <dbReference type="SAM" id="SignalP"/>
    </source>
</evidence>
<feature type="compositionally biased region" description="Basic and acidic residues" evidence="1">
    <location>
        <begin position="96"/>
        <end position="105"/>
    </location>
</feature>
<gene>
    <name evidence="4" type="ORF">Cvel_7551</name>
</gene>
<feature type="compositionally biased region" description="Gly residues" evidence="1">
    <location>
        <begin position="510"/>
        <end position="525"/>
    </location>
</feature>
<feature type="transmembrane region" description="Helical" evidence="2">
    <location>
        <begin position="127"/>
        <end position="158"/>
    </location>
</feature>
<organism evidence="4">
    <name type="scientific">Chromera velia CCMP2878</name>
    <dbReference type="NCBI Taxonomy" id="1169474"/>
    <lineage>
        <taxon>Eukaryota</taxon>
        <taxon>Sar</taxon>
        <taxon>Alveolata</taxon>
        <taxon>Colpodellida</taxon>
        <taxon>Chromeraceae</taxon>
        <taxon>Chromera</taxon>
    </lineage>
</organism>
<dbReference type="EMBL" id="CDMZ01003209">
    <property type="protein sequence ID" value="CEM45518.1"/>
    <property type="molecule type" value="Genomic_DNA"/>
</dbReference>
<accession>A0A0G4HMV3</accession>
<feature type="region of interest" description="Disordered" evidence="1">
    <location>
        <begin position="58"/>
        <end position="109"/>
    </location>
</feature>
<name>A0A0G4HMV3_9ALVE</name>
<proteinExistence type="predicted"/>
<feature type="compositionally biased region" description="Low complexity" evidence="1">
    <location>
        <begin position="526"/>
        <end position="539"/>
    </location>
</feature>
<keyword evidence="2" id="KW-0472">Membrane</keyword>